<dbReference type="Gene3D" id="3.90.1570.10">
    <property type="entry name" value="tt1808, chain A"/>
    <property type="match status" value="1"/>
</dbReference>
<dbReference type="PANTHER" id="PTHR34107:SF2">
    <property type="entry name" value="SLL0888 PROTEIN"/>
    <property type="match status" value="1"/>
</dbReference>
<dbReference type="SUPFAM" id="SSF52980">
    <property type="entry name" value="Restriction endonuclease-like"/>
    <property type="match status" value="1"/>
</dbReference>
<dbReference type="PANTHER" id="PTHR34107">
    <property type="entry name" value="SLL0198 PROTEIN-RELATED"/>
    <property type="match status" value="1"/>
</dbReference>
<gene>
    <name evidence="2" type="ORF">O3I_002070</name>
</gene>
<feature type="domain" description="Putative restriction endonuclease" evidence="1">
    <location>
        <begin position="21"/>
        <end position="192"/>
    </location>
</feature>
<dbReference type="HOGENOM" id="CLU_076312_4_0_11"/>
<dbReference type="RefSeq" id="WP_014981239.1">
    <property type="nucleotide sequence ID" value="NC_018681.1"/>
</dbReference>
<keyword evidence="3" id="KW-1185">Reference proteome</keyword>
<dbReference type="STRING" id="1133849.O3I_002070"/>
<dbReference type="AlphaFoldDB" id="K0ELQ9"/>
<organism evidence="2 3">
    <name type="scientific">Nocardia brasiliensis (strain ATCC 700358 / HUJEG-1)</name>
    <dbReference type="NCBI Taxonomy" id="1133849"/>
    <lineage>
        <taxon>Bacteria</taxon>
        <taxon>Bacillati</taxon>
        <taxon>Actinomycetota</taxon>
        <taxon>Actinomycetes</taxon>
        <taxon>Mycobacteriales</taxon>
        <taxon>Nocardiaceae</taxon>
        <taxon>Nocardia</taxon>
    </lineage>
</organism>
<sequence length="199" mass="22481">MTTLPAWATDPRALLITEEGYAALPVDVRKQIEVVDGHVIFCRSGSFQHNNVARRLANSLESAKPTEPCTGVVTDFEMHYVQSRPGSPGFSFRRPDVVLHRCVDEDRKLTTADALLVVEVVSPGSEYTDTVDKRAEYANEGIPIYLVVHLDVERRVKIVQEYRLDWASKTYRLAETHQDFLRLTDPFPMEVSFAELDGS</sequence>
<name>K0ELQ9_NOCB7</name>
<dbReference type="KEGG" id="nbr:O3I_002070"/>
<dbReference type="InterPro" id="IPR012296">
    <property type="entry name" value="Nuclease_put_TT1808"/>
</dbReference>
<evidence type="ECO:0000259" key="1">
    <source>
        <dbReference type="Pfam" id="PF05685"/>
    </source>
</evidence>
<dbReference type="Proteomes" id="UP000006304">
    <property type="component" value="Chromosome"/>
</dbReference>
<dbReference type="EMBL" id="CP003876">
    <property type="protein sequence ID" value="AFT98376.1"/>
    <property type="molecule type" value="Genomic_DNA"/>
</dbReference>
<dbReference type="InterPro" id="IPR011335">
    <property type="entry name" value="Restrct_endonuc-II-like"/>
</dbReference>
<dbReference type="CDD" id="cd06260">
    <property type="entry name" value="DUF820-like"/>
    <property type="match status" value="1"/>
</dbReference>
<dbReference type="Pfam" id="PF05685">
    <property type="entry name" value="Uma2"/>
    <property type="match status" value="1"/>
</dbReference>
<proteinExistence type="predicted"/>
<accession>K0ELQ9</accession>
<evidence type="ECO:0000313" key="3">
    <source>
        <dbReference type="Proteomes" id="UP000006304"/>
    </source>
</evidence>
<dbReference type="InterPro" id="IPR008538">
    <property type="entry name" value="Uma2"/>
</dbReference>
<reference evidence="2 3" key="1">
    <citation type="journal article" date="2012" name="J. Bacteriol.">
        <title>Complete genome sequence of Nocardia brasiliensis HUJEG-1.</title>
        <authorList>
            <person name="Vera-Cabrera L."/>
            <person name="Ortiz-Lopez R."/>
            <person name="Elizondo-Gonzalez R."/>
            <person name="Perez-Maya A.A."/>
            <person name="Ocampo-Candiani J."/>
        </authorList>
    </citation>
    <scope>NUCLEOTIDE SEQUENCE [LARGE SCALE GENOMIC DNA]</scope>
    <source>
        <strain evidence="3">ATCC 700358</strain>
    </source>
</reference>
<dbReference type="eggNOG" id="COG4636">
    <property type="taxonomic scope" value="Bacteria"/>
</dbReference>
<evidence type="ECO:0000313" key="2">
    <source>
        <dbReference type="EMBL" id="AFT98376.1"/>
    </source>
</evidence>
<protein>
    <recommendedName>
        <fullName evidence="1">Putative restriction endonuclease domain-containing protein</fullName>
    </recommendedName>
</protein>